<dbReference type="EMBL" id="JAHESC010000034">
    <property type="protein sequence ID" value="MBT1688992.1"/>
    <property type="molecule type" value="Genomic_DNA"/>
</dbReference>
<protein>
    <submittedName>
        <fullName evidence="1">Uncharacterized protein</fullName>
    </submittedName>
</protein>
<organism evidence="1 2">
    <name type="scientific">Dawidia soli</name>
    <dbReference type="NCBI Taxonomy" id="2782352"/>
    <lineage>
        <taxon>Bacteria</taxon>
        <taxon>Pseudomonadati</taxon>
        <taxon>Bacteroidota</taxon>
        <taxon>Cytophagia</taxon>
        <taxon>Cytophagales</taxon>
        <taxon>Chryseotaleaceae</taxon>
        <taxon>Dawidia</taxon>
    </lineage>
</organism>
<dbReference type="Proteomes" id="UP001319180">
    <property type="component" value="Unassembled WGS sequence"/>
</dbReference>
<keyword evidence="2" id="KW-1185">Reference proteome</keyword>
<reference evidence="1 2" key="1">
    <citation type="submission" date="2021-05" db="EMBL/GenBank/DDBJ databases">
        <title>A Polyphasic approach of four new species of the genus Ohtaekwangia: Ohtaekwangia histidinii sp. nov., Ohtaekwangia cretensis sp. nov., Ohtaekwangia indiensis sp. nov., Ohtaekwangia reichenbachii sp. nov. from diverse environment.</title>
        <authorList>
            <person name="Octaviana S."/>
        </authorList>
    </citation>
    <scope>NUCLEOTIDE SEQUENCE [LARGE SCALE GENOMIC DNA]</scope>
    <source>
        <strain evidence="1 2">PWU37</strain>
    </source>
</reference>
<dbReference type="AlphaFoldDB" id="A0AAP2DGK9"/>
<evidence type="ECO:0000313" key="1">
    <source>
        <dbReference type="EMBL" id="MBT1688992.1"/>
    </source>
</evidence>
<sequence length="234" mass="26864">MRVGLTLLFILNEKNAKIGVLKSYSLPIRTLRTVDVMLRAKEKANLEMKRNPDLSFLGINDVFTTSGTGEGSMLGRTTYFELNKKREALTLVLPVKSYPFGSSKITNVGWFNFRSIFFYNDPDEERHSFTFSVHSLVKASSLRKAKQRARVIVAQNAFKNRIVRGASDELVKKAIEFVGFQDFCPLFENPSKGGAYEVYYNRNIESARDLSRSILSKEELIRELKVVREVYRRK</sequence>
<accession>A0AAP2DGK9</accession>
<evidence type="ECO:0000313" key="2">
    <source>
        <dbReference type="Proteomes" id="UP001319180"/>
    </source>
</evidence>
<gene>
    <name evidence="1" type="ORF">KK078_20675</name>
</gene>
<name>A0AAP2DGK9_9BACT</name>
<proteinExistence type="predicted"/>
<comment type="caution">
    <text evidence="1">The sequence shown here is derived from an EMBL/GenBank/DDBJ whole genome shotgun (WGS) entry which is preliminary data.</text>
</comment>
<dbReference type="RefSeq" id="WP_254092218.1">
    <property type="nucleotide sequence ID" value="NZ_JAHESC010000034.1"/>
</dbReference>